<feature type="region of interest" description="Disordered" evidence="1">
    <location>
        <begin position="197"/>
        <end position="224"/>
    </location>
</feature>
<dbReference type="CDD" id="cd00067">
    <property type="entry name" value="GAL4"/>
    <property type="match status" value="1"/>
</dbReference>
<reference evidence="2" key="2">
    <citation type="submission" date="2024-10" db="UniProtKB">
        <authorList>
            <consortium name="EnsemblProtists"/>
        </authorList>
    </citation>
    <scope>IDENTIFICATION</scope>
</reference>
<evidence type="ECO:0000256" key="1">
    <source>
        <dbReference type="SAM" id="MobiDB-lite"/>
    </source>
</evidence>
<dbReference type="KEGG" id="ehx:EMIHUDRAFT_99778"/>
<evidence type="ECO:0000313" key="3">
    <source>
        <dbReference type="Proteomes" id="UP000013827"/>
    </source>
</evidence>
<dbReference type="GO" id="GO:0008270">
    <property type="term" value="F:zinc ion binding"/>
    <property type="evidence" value="ECO:0007669"/>
    <property type="project" value="InterPro"/>
</dbReference>
<sequence length="490" mass="50505">MPPPTRVCVRCKSTKSKCVNFDPGQWPDGPIARKCDRCARLGFDCVPAPSAVPKPRAPRKAKTAAGGGLLLNVAPSPLVTRALQQIPGTTTSSATETLSYVLSPGASPLAARRAPPRDGRMPVAAMPTALLWGDEHPSPPLLLFAQVRVRRDGVASFHANEAPSVVSQCGALLILHGGRYFVGLVELSAAAYPPASSLASLPSASDPPPTPGPTPGPEPGPRDSALSELALSRLTAMTQEYSQRRGHCEVATGIAGRESLAGPFANDLNDEALTSASASASAFAFASASLDSGVSPAKRFCLPNGAALTPSKAAGVHTRARGSDTGDEGERGEEPDLQLDLQPGSTEPDCVLDEIAALWFDLGEQIPGGEEGDRRASRLSARPLSADDIITRVSTDDIDAHPAGGEGGWAGPFEPPAWRVQDLLDAAAAALAEESGAGSAEGAGGRGGWAAFLRDPSSWATEMRGLVKRLSDPLVGGSQGSRGWAAFSGV</sequence>
<feature type="region of interest" description="Disordered" evidence="1">
    <location>
        <begin position="311"/>
        <end position="345"/>
    </location>
</feature>
<evidence type="ECO:0000313" key="2">
    <source>
        <dbReference type="EnsemblProtists" id="EOD29368"/>
    </source>
</evidence>
<dbReference type="GO" id="GO:0000981">
    <property type="term" value="F:DNA-binding transcription factor activity, RNA polymerase II-specific"/>
    <property type="evidence" value="ECO:0007669"/>
    <property type="project" value="InterPro"/>
</dbReference>
<dbReference type="PaxDb" id="2903-EOD29368"/>
<dbReference type="Proteomes" id="UP000013827">
    <property type="component" value="Unassembled WGS sequence"/>
</dbReference>
<evidence type="ECO:0008006" key="4">
    <source>
        <dbReference type="Google" id="ProtNLM"/>
    </source>
</evidence>
<dbReference type="AlphaFoldDB" id="A0A0D3K0T3"/>
<dbReference type="InterPro" id="IPR001138">
    <property type="entry name" value="Zn2Cys6_DnaBD"/>
</dbReference>
<feature type="compositionally biased region" description="Basic and acidic residues" evidence="1">
    <location>
        <begin position="321"/>
        <end position="334"/>
    </location>
</feature>
<dbReference type="HOGENOM" id="CLU_557171_0_0_1"/>
<protein>
    <recommendedName>
        <fullName evidence="4">Zn(2)-C6 fungal-type domain-containing protein</fullName>
    </recommendedName>
</protein>
<accession>A0A0D3K0T3</accession>
<keyword evidence="3" id="KW-1185">Reference proteome</keyword>
<organism evidence="2 3">
    <name type="scientific">Emiliania huxleyi (strain CCMP1516)</name>
    <dbReference type="NCBI Taxonomy" id="280463"/>
    <lineage>
        <taxon>Eukaryota</taxon>
        <taxon>Haptista</taxon>
        <taxon>Haptophyta</taxon>
        <taxon>Prymnesiophyceae</taxon>
        <taxon>Isochrysidales</taxon>
        <taxon>Noelaerhabdaceae</taxon>
        <taxon>Emiliania</taxon>
    </lineage>
</organism>
<dbReference type="GeneID" id="19046717"/>
<dbReference type="SUPFAM" id="SSF57701">
    <property type="entry name" value="Zn2/Cys6 DNA-binding domain"/>
    <property type="match status" value="1"/>
</dbReference>
<dbReference type="InterPro" id="IPR036864">
    <property type="entry name" value="Zn2-C6_fun-type_DNA-bd_sf"/>
</dbReference>
<feature type="compositionally biased region" description="Pro residues" evidence="1">
    <location>
        <begin position="205"/>
        <end position="219"/>
    </location>
</feature>
<dbReference type="RefSeq" id="XP_005781797.1">
    <property type="nucleotide sequence ID" value="XM_005781740.1"/>
</dbReference>
<name>A0A0D3K0T3_EMIH1</name>
<dbReference type="EnsemblProtists" id="EOD29368">
    <property type="protein sequence ID" value="EOD29368"/>
    <property type="gene ID" value="EMIHUDRAFT_99778"/>
</dbReference>
<reference evidence="3" key="1">
    <citation type="journal article" date="2013" name="Nature">
        <title>Pan genome of the phytoplankton Emiliania underpins its global distribution.</title>
        <authorList>
            <person name="Read B.A."/>
            <person name="Kegel J."/>
            <person name="Klute M.J."/>
            <person name="Kuo A."/>
            <person name="Lefebvre S.C."/>
            <person name="Maumus F."/>
            <person name="Mayer C."/>
            <person name="Miller J."/>
            <person name="Monier A."/>
            <person name="Salamov A."/>
            <person name="Young J."/>
            <person name="Aguilar M."/>
            <person name="Claverie J.M."/>
            <person name="Frickenhaus S."/>
            <person name="Gonzalez K."/>
            <person name="Herman E.K."/>
            <person name="Lin Y.C."/>
            <person name="Napier J."/>
            <person name="Ogata H."/>
            <person name="Sarno A.F."/>
            <person name="Shmutz J."/>
            <person name="Schroeder D."/>
            <person name="de Vargas C."/>
            <person name="Verret F."/>
            <person name="von Dassow P."/>
            <person name="Valentin K."/>
            <person name="Van de Peer Y."/>
            <person name="Wheeler G."/>
            <person name="Dacks J.B."/>
            <person name="Delwiche C.F."/>
            <person name="Dyhrman S.T."/>
            <person name="Glockner G."/>
            <person name="John U."/>
            <person name="Richards T."/>
            <person name="Worden A.Z."/>
            <person name="Zhang X."/>
            <person name="Grigoriev I.V."/>
            <person name="Allen A.E."/>
            <person name="Bidle K."/>
            <person name="Borodovsky M."/>
            <person name="Bowler C."/>
            <person name="Brownlee C."/>
            <person name="Cock J.M."/>
            <person name="Elias M."/>
            <person name="Gladyshev V.N."/>
            <person name="Groth M."/>
            <person name="Guda C."/>
            <person name="Hadaegh A."/>
            <person name="Iglesias-Rodriguez M.D."/>
            <person name="Jenkins J."/>
            <person name="Jones B.M."/>
            <person name="Lawson T."/>
            <person name="Leese F."/>
            <person name="Lindquist E."/>
            <person name="Lobanov A."/>
            <person name="Lomsadze A."/>
            <person name="Malik S.B."/>
            <person name="Marsh M.E."/>
            <person name="Mackinder L."/>
            <person name="Mock T."/>
            <person name="Mueller-Roeber B."/>
            <person name="Pagarete A."/>
            <person name="Parker M."/>
            <person name="Probert I."/>
            <person name="Quesneville H."/>
            <person name="Raines C."/>
            <person name="Rensing S.A."/>
            <person name="Riano-Pachon D.M."/>
            <person name="Richier S."/>
            <person name="Rokitta S."/>
            <person name="Shiraiwa Y."/>
            <person name="Soanes D.M."/>
            <person name="van der Giezen M."/>
            <person name="Wahlund T.M."/>
            <person name="Williams B."/>
            <person name="Wilson W."/>
            <person name="Wolfe G."/>
            <person name="Wurch L.L."/>
        </authorList>
    </citation>
    <scope>NUCLEOTIDE SEQUENCE</scope>
</reference>
<proteinExistence type="predicted"/>